<dbReference type="Pfam" id="PF13231">
    <property type="entry name" value="PMT_2"/>
    <property type="match status" value="1"/>
</dbReference>
<evidence type="ECO:0000256" key="4">
    <source>
        <dbReference type="ARBA" id="ARBA00022679"/>
    </source>
</evidence>
<accession>Q01Z45</accession>
<dbReference type="eggNOG" id="COG1807">
    <property type="taxonomic scope" value="Bacteria"/>
</dbReference>
<dbReference type="CAZy" id="GT83">
    <property type="family name" value="Glycosyltransferase Family 83"/>
</dbReference>
<feature type="transmembrane region" description="Helical" evidence="8">
    <location>
        <begin position="354"/>
        <end position="373"/>
    </location>
</feature>
<feature type="transmembrane region" description="Helical" evidence="8">
    <location>
        <begin position="153"/>
        <end position="184"/>
    </location>
</feature>
<organism evidence="10">
    <name type="scientific">Solibacter usitatus (strain Ellin6076)</name>
    <dbReference type="NCBI Taxonomy" id="234267"/>
    <lineage>
        <taxon>Bacteria</taxon>
        <taxon>Pseudomonadati</taxon>
        <taxon>Acidobacteriota</taxon>
        <taxon>Terriglobia</taxon>
        <taxon>Bryobacterales</taxon>
        <taxon>Solibacteraceae</taxon>
        <taxon>Candidatus Solibacter</taxon>
    </lineage>
</organism>
<dbReference type="PANTHER" id="PTHR33908:SF3">
    <property type="entry name" value="UNDECAPRENYL PHOSPHATE-ALPHA-4-AMINO-4-DEOXY-L-ARABINOSE ARABINOSYL TRANSFERASE"/>
    <property type="match status" value="1"/>
</dbReference>
<proteinExistence type="predicted"/>
<feature type="transmembrane region" description="Helical" evidence="8">
    <location>
        <begin position="76"/>
        <end position="95"/>
    </location>
</feature>
<dbReference type="GO" id="GO:0005886">
    <property type="term" value="C:plasma membrane"/>
    <property type="evidence" value="ECO:0007669"/>
    <property type="project" value="UniProtKB-SubCell"/>
</dbReference>
<keyword evidence="4 10" id="KW-0808">Transferase</keyword>
<evidence type="ECO:0000256" key="1">
    <source>
        <dbReference type="ARBA" id="ARBA00004651"/>
    </source>
</evidence>
<evidence type="ECO:0000256" key="7">
    <source>
        <dbReference type="ARBA" id="ARBA00023136"/>
    </source>
</evidence>
<dbReference type="InParanoid" id="Q01Z45"/>
<evidence type="ECO:0000256" key="2">
    <source>
        <dbReference type="ARBA" id="ARBA00022475"/>
    </source>
</evidence>
<feature type="transmembrane region" description="Helical" evidence="8">
    <location>
        <begin position="267"/>
        <end position="288"/>
    </location>
</feature>
<feature type="transmembrane region" description="Helical" evidence="8">
    <location>
        <begin position="436"/>
        <end position="457"/>
    </location>
</feature>
<feature type="domain" description="Glycosyltransferase RgtA/B/C/D-like" evidence="9">
    <location>
        <begin position="50"/>
        <end position="213"/>
    </location>
</feature>
<keyword evidence="6 8" id="KW-1133">Transmembrane helix</keyword>
<keyword evidence="3" id="KW-0328">Glycosyltransferase</keyword>
<comment type="subcellular location">
    <subcellularLocation>
        <location evidence="1">Cell membrane</location>
        <topology evidence="1">Multi-pass membrane protein</topology>
    </subcellularLocation>
</comment>
<dbReference type="EMBL" id="CP000473">
    <property type="protein sequence ID" value="ABJ85070.1"/>
    <property type="molecule type" value="Genomic_DNA"/>
</dbReference>
<sequence>MAAAIFLGCIVSPPSLMDDVDAVQAQIGRNMLQSGDWVTARLDGVAYLEKSPLKYWMIAVSFMVFGVHDWAARIPIALSTVLLCWVTARFAAWAFGAREGLYSGLALGTSIGLFLFTRILIPDVMLTLTITLALWGMVRTLEEEEPHPTLWAAGIWVSIALGLLLKGLIAAAFPMATGLIYLALTKQLLARRTWQRLRPFSGILLMLVIAAPWHVLATIRNPPYFDFTMHSEKGSYHGFFWFYFMNEHVLRFLNLRYPRDYNTVPRPLFWLFHLLWFFPWSLYFPAAVKLRYGNTDRTSRVRLLCLCWIGFILTFFTFSTTQEYYSMPCYPAMAMLLGCAMASGSGWLKWGTRVIAVVTTLALAAIAAILWMVRGLPSPGDIASALNSNPDVYTLSLGHMTDLTIASFAYLRAPLVVAGIAFAIGAWGAWRQRMVTASLVAMLVFFFHAARMALVVFDPYMSSRPLAEALLDAPPGKLIVDDQYYTFSSVFFYTNRRAYLLNGRVNNLDYGSYAPDAPKDVFISDDDFRRYWTSNEKFYLLVEAPKAKRLQDLAGAERFHVQKRSGGKFLFTNF</sequence>
<dbReference type="HOGENOM" id="CLU_019200_0_0_0"/>
<name>Q01Z45_SOLUE</name>
<reference evidence="10" key="1">
    <citation type="submission" date="2006-10" db="EMBL/GenBank/DDBJ databases">
        <title>Complete sequence of Solibacter usitatus Ellin6076.</title>
        <authorList>
            <consortium name="US DOE Joint Genome Institute"/>
            <person name="Copeland A."/>
            <person name="Lucas S."/>
            <person name="Lapidus A."/>
            <person name="Barry K."/>
            <person name="Detter J.C."/>
            <person name="Glavina del Rio T."/>
            <person name="Hammon N."/>
            <person name="Israni S."/>
            <person name="Dalin E."/>
            <person name="Tice H."/>
            <person name="Pitluck S."/>
            <person name="Thompson L.S."/>
            <person name="Brettin T."/>
            <person name="Bruce D."/>
            <person name="Han C."/>
            <person name="Tapia R."/>
            <person name="Gilna P."/>
            <person name="Schmutz J."/>
            <person name="Larimer F."/>
            <person name="Land M."/>
            <person name="Hauser L."/>
            <person name="Kyrpides N."/>
            <person name="Mikhailova N."/>
            <person name="Janssen P.H."/>
            <person name="Kuske C.R."/>
            <person name="Richardson P."/>
        </authorList>
    </citation>
    <scope>NUCLEOTIDE SEQUENCE</scope>
    <source>
        <strain evidence="10">Ellin6076</strain>
    </source>
</reference>
<feature type="transmembrane region" description="Helical" evidence="8">
    <location>
        <begin position="409"/>
        <end position="430"/>
    </location>
</feature>
<dbReference type="InterPro" id="IPR038731">
    <property type="entry name" value="RgtA/B/C-like"/>
</dbReference>
<feature type="transmembrane region" description="Helical" evidence="8">
    <location>
        <begin position="330"/>
        <end position="348"/>
    </location>
</feature>
<dbReference type="KEGG" id="sus:Acid_4106"/>
<keyword evidence="5 8" id="KW-0812">Transmembrane</keyword>
<dbReference type="AlphaFoldDB" id="Q01Z45"/>
<evidence type="ECO:0000256" key="6">
    <source>
        <dbReference type="ARBA" id="ARBA00022989"/>
    </source>
</evidence>
<feature type="transmembrane region" description="Helical" evidence="8">
    <location>
        <begin position="101"/>
        <end position="117"/>
    </location>
</feature>
<evidence type="ECO:0000256" key="8">
    <source>
        <dbReference type="SAM" id="Phobius"/>
    </source>
</evidence>
<feature type="transmembrane region" description="Helical" evidence="8">
    <location>
        <begin position="300"/>
        <end position="318"/>
    </location>
</feature>
<dbReference type="GO" id="GO:0009103">
    <property type="term" value="P:lipopolysaccharide biosynthetic process"/>
    <property type="evidence" value="ECO:0007669"/>
    <property type="project" value="UniProtKB-ARBA"/>
</dbReference>
<evidence type="ECO:0000313" key="10">
    <source>
        <dbReference type="EMBL" id="ABJ85070.1"/>
    </source>
</evidence>
<gene>
    <name evidence="10" type="ordered locus">Acid_4106</name>
</gene>
<dbReference type="GO" id="GO:0016763">
    <property type="term" value="F:pentosyltransferase activity"/>
    <property type="evidence" value="ECO:0007669"/>
    <property type="project" value="TreeGrafter"/>
</dbReference>
<keyword evidence="7 8" id="KW-0472">Membrane</keyword>
<protein>
    <submittedName>
        <fullName evidence="10">Glycosyl transferase, family 39</fullName>
    </submittedName>
</protein>
<evidence type="ECO:0000256" key="3">
    <source>
        <dbReference type="ARBA" id="ARBA00022676"/>
    </source>
</evidence>
<dbReference type="InterPro" id="IPR050297">
    <property type="entry name" value="LipidA_mod_glycosyltrf_83"/>
</dbReference>
<feature type="transmembrane region" description="Helical" evidence="8">
    <location>
        <begin position="196"/>
        <end position="216"/>
    </location>
</feature>
<evidence type="ECO:0000256" key="5">
    <source>
        <dbReference type="ARBA" id="ARBA00022692"/>
    </source>
</evidence>
<keyword evidence="2" id="KW-1003">Cell membrane</keyword>
<dbReference type="STRING" id="234267.Acid_4106"/>
<evidence type="ECO:0000259" key="9">
    <source>
        <dbReference type="Pfam" id="PF13231"/>
    </source>
</evidence>
<dbReference type="PANTHER" id="PTHR33908">
    <property type="entry name" value="MANNOSYLTRANSFERASE YKCB-RELATED"/>
    <property type="match status" value="1"/>
</dbReference>
<dbReference type="GO" id="GO:0010041">
    <property type="term" value="P:response to iron(III) ion"/>
    <property type="evidence" value="ECO:0007669"/>
    <property type="project" value="TreeGrafter"/>
</dbReference>